<dbReference type="PIRSF" id="PIRSF005650">
    <property type="entry name" value="Uridylate_kin"/>
    <property type="match status" value="1"/>
</dbReference>
<dbReference type="GO" id="GO:0033862">
    <property type="term" value="F:UMP kinase activity"/>
    <property type="evidence" value="ECO:0007669"/>
    <property type="project" value="UniProtKB-EC"/>
</dbReference>
<keyword evidence="10" id="KW-0067">ATP-binding</keyword>
<sequence length="226" mass="24611">MRGIVLLLGGRVFEGIFEDSSRFNRVIESIKEVHGRGMSLAIVTGGSEIARKYIEAVRNAGGSKYMQDYAGILVTRLHALLTISALGDLAYPKVVESYEEAALAASMSRIPVSGGIHPGYSTDAVAAIIAERLGYDTLVKMTGVDGIYEEDPRKNPGAKRIEELSYDSLEKLVMGKSYDPGRYELLDITSIKILRRSSIKTIILSADEPMALIDLLEGKRVGSSVR</sequence>
<reference evidence="15 16" key="1">
    <citation type="submission" date="2018-10" db="EMBL/GenBank/DDBJ databases">
        <title>Co-occurring genomic capacity for anaerobic methane metabolism and dissimilatory sulfite reduction discovered in the Korarchaeota.</title>
        <authorList>
            <person name="Mckay L.J."/>
            <person name="Dlakic M."/>
            <person name="Fields M.W."/>
            <person name="Delmont T.O."/>
            <person name="Eren A.M."/>
            <person name="Jay Z.J."/>
            <person name="Klingelsmith K.B."/>
            <person name="Rusch D.B."/>
            <person name="Inskeep W.P."/>
        </authorList>
    </citation>
    <scope>NUCLEOTIDE SEQUENCE [LARGE SCALE GENOMIC DNA]</scope>
    <source>
        <strain evidence="15 16">WS</strain>
    </source>
</reference>
<comment type="subcellular location">
    <subcellularLocation>
        <location evidence="1">Cytoplasm</location>
    </subcellularLocation>
</comment>
<dbReference type="PANTHER" id="PTHR42833:SF4">
    <property type="entry name" value="URIDYLATE KINASE PUMPKIN, CHLOROPLASTIC"/>
    <property type="match status" value="1"/>
</dbReference>
<dbReference type="GO" id="GO:0005524">
    <property type="term" value="F:ATP binding"/>
    <property type="evidence" value="ECO:0007669"/>
    <property type="project" value="UniProtKB-KW"/>
</dbReference>
<organism evidence="15 16">
    <name type="scientific">Candidatus Korarchaeum cryptofilum</name>
    <dbReference type="NCBI Taxonomy" id="498846"/>
    <lineage>
        <taxon>Archaea</taxon>
        <taxon>Thermoproteota</taxon>
        <taxon>Candidatus Korarchaeia</taxon>
        <taxon>Candidatus Korarchaeales</taxon>
        <taxon>Candidatus Korarchaeaceae</taxon>
        <taxon>Candidatus Korarchaeum</taxon>
    </lineage>
</organism>
<dbReference type="EMBL" id="RCOR01000006">
    <property type="protein sequence ID" value="RSN70591.1"/>
    <property type="molecule type" value="Genomic_DNA"/>
</dbReference>
<keyword evidence="11" id="KW-0665">Pyrimidine biosynthesis</keyword>
<gene>
    <name evidence="15" type="primary">pyrH</name>
    <name evidence="15" type="ORF">D9Q81_00870</name>
</gene>
<evidence type="ECO:0000256" key="2">
    <source>
        <dbReference type="ARBA" id="ARBA00004791"/>
    </source>
</evidence>
<dbReference type="FunFam" id="3.40.1160.10:FF:000030">
    <property type="entry name" value="Uridylate kinase"/>
    <property type="match status" value="1"/>
</dbReference>
<dbReference type="EC" id="2.7.4.22" evidence="4"/>
<dbReference type="Gene3D" id="3.40.1160.10">
    <property type="entry name" value="Acetylglutamate kinase-like"/>
    <property type="match status" value="1"/>
</dbReference>
<dbReference type="InterPro" id="IPR036393">
    <property type="entry name" value="AceGlu_kinase-like_sf"/>
</dbReference>
<dbReference type="InterPro" id="IPR011818">
    <property type="entry name" value="Uridylate_kinase_arch/spir"/>
</dbReference>
<evidence type="ECO:0000256" key="9">
    <source>
        <dbReference type="ARBA" id="ARBA00022777"/>
    </source>
</evidence>
<evidence type="ECO:0000256" key="11">
    <source>
        <dbReference type="ARBA" id="ARBA00022975"/>
    </source>
</evidence>
<comment type="caution">
    <text evidence="15">The sequence shown here is derived from an EMBL/GenBank/DDBJ whole genome shotgun (WGS) entry which is preliminary data.</text>
</comment>
<evidence type="ECO:0000256" key="4">
    <source>
        <dbReference type="ARBA" id="ARBA00012899"/>
    </source>
</evidence>
<evidence type="ECO:0000256" key="5">
    <source>
        <dbReference type="ARBA" id="ARBA00016403"/>
    </source>
</evidence>
<dbReference type="GO" id="GO:0005737">
    <property type="term" value="C:cytoplasm"/>
    <property type="evidence" value="ECO:0007669"/>
    <property type="project" value="UniProtKB-SubCell"/>
</dbReference>
<evidence type="ECO:0000256" key="13">
    <source>
        <dbReference type="ARBA" id="ARBA00047767"/>
    </source>
</evidence>
<dbReference type="SUPFAM" id="SSF53633">
    <property type="entry name" value="Carbamate kinase-like"/>
    <property type="match status" value="1"/>
</dbReference>
<evidence type="ECO:0000256" key="6">
    <source>
        <dbReference type="ARBA" id="ARBA00022490"/>
    </source>
</evidence>
<evidence type="ECO:0000256" key="7">
    <source>
        <dbReference type="ARBA" id="ARBA00022679"/>
    </source>
</evidence>
<evidence type="ECO:0000313" key="15">
    <source>
        <dbReference type="EMBL" id="RSN70591.1"/>
    </source>
</evidence>
<evidence type="ECO:0000256" key="10">
    <source>
        <dbReference type="ARBA" id="ARBA00022840"/>
    </source>
</evidence>
<protein>
    <recommendedName>
        <fullName evidence="5">Uridylate kinase</fullName>
        <ecNumber evidence="4">2.7.4.22</ecNumber>
    </recommendedName>
    <alternativeName>
        <fullName evidence="12">Uridine monophosphate kinase</fullName>
    </alternativeName>
</protein>
<dbReference type="UniPathway" id="UPA00159">
    <property type="reaction ID" value="UER00275"/>
</dbReference>
<evidence type="ECO:0000313" key="16">
    <source>
        <dbReference type="Proteomes" id="UP000278149"/>
    </source>
</evidence>
<keyword evidence="8" id="KW-0547">Nucleotide-binding</keyword>
<comment type="similarity">
    <text evidence="3">Belongs to the UMP kinase family.</text>
</comment>
<comment type="catalytic activity">
    <reaction evidence="13">
        <text>UMP + ATP = UDP + ADP</text>
        <dbReference type="Rhea" id="RHEA:24400"/>
        <dbReference type="ChEBI" id="CHEBI:30616"/>
        <dbReference type="ChEBI" id="CHEBI:57865"/>
        <dbReference type="ChEBI" id="CHEBI:58223"/>
        <dbReference type="ChEBI" id="CHEBI:456216"/>
        <dbReference type="EC" id="2.7.4.22"/>
    </reaction>
</comment>
<dbReference type="AlphaFoldDB" id="A0A429G9U6"/>
<accession>A0A429G9U6</accession>
<dbReference type="InterPro" id="IPR011817">
    <property type="entry name" value="Uridylate_kinase"/>
</dbReference>
<evidence type="ECO:0000256" key="12">
    <source>
        <dbReference type="ARBA" id="ARBA00032092"/>
    </source>
</evidence>
<dbReference type="GO" id="GO:0044210">
    <property type="term" value="P:'de novo' CTP biosynthetic process"/>
    <property type="evidence" value="ECO:0007669"/>
    <property type="project" value="UniProtKB-UniPathway"/>
</dbReference>
<dbReference type="GO" id="GO:0006225">
    <property type="term" value="P:UDP biosynthetic process"/>
    <property type="evidence" value="ECO:0007669"/>
    <property type="project" value="TreeGrafter"/>
</dbReference>
<evidence type="ECO:0000256" key="1">
    <source>
        <dbReference type="ARBA" id="ARBA00004496"/>
    </source>
</evidence>
<keyword evidence="7" id="KW-0808">Transferase</keyword>
<keyword evidence="6" id="KW-0963">Cytoplasm</keyword>
<dbReference type="NCBIfam" id="TIGR02076">
    <property type="entry name" value="pyrH_arch"/>
    <property type="match status" value="1"/>
</dbReference>
<feature type="domain" description="Aspartate/glutamate/uridylate kinase" evidence="14">
    <location>
        <begin position="8"/>
        <end position="205"/>
    </location>
</feature>
<evidence type="ECO:0000256" key="8">
    <source>
        <dbReference type="ARBA" id="ARBA00022741"/>
    </source>
</evidence>
<evidence type="ECO:0000259" key="14">
    <source>
        <dbReference type="Pfam" id="PF00696"/>
    </source>
</evidence>
<evidence type="ECO:0000256" key="3">
    <source>
        <dbReference type="ARBA" id="ARBA00007614"/>
    </source>
</evidence>
<dbReference type="Pfam" id="PF00696">
    <property type="entry name" value="AA_kinase"/>
    <property type="match status" value="1"/>
</dbReference>
<name>A0A429G9U6_9CREN</name>
<dbReference type="Proteomes" id="UP000278149">
    <property type="component" value="Unassembled WGS sequence"/>
</dbReference>
<dbReference type="InterPro" id="IPR001048">
    <property type="entry name" value="Asp/Glu/Uridylate_kinase"/>
</dbReference>
<keyword evidence="9 15" id="KW-0418">Kinase</keyword>
<comment type="pathway">
    <text evidence="2">Pyrimidine metabolism; CTP biosynthesis via de novo pathway; UDP from UMP (UMPK route): step 1/1.</text>
</comment>
<dbReference type="RefSeq" id="WP_125740526.1">
    <property type="nucleotide sequence ID" value="NZ_RCOR01000006.1"/>
</dbReference>
<dbReference type="PANTHER" id="PTHR42833">
    <property type="entry name" value="URIDYLATE KINASE"/>
    <property type="match status" value="1"/>
</dbReference>
<proteinExistence type="inferred from homology"/>